<sequence>MCIGVVAIAVNEVLLPITVRLCTFQDLLQSVPAAGPEGAECALTPATTTEQLVARILVWNSIERRQITHSHAQSSSWPPSTAPDFDSALFLAFNMSHAAALVTNAALFSSPDSQYSHLDLRVGAAPTTMYNNTERKWLHIVPESNFWSPGSHSHLLCLLTLVACSTSSSRPLPLKKFSTAYPVVVPLPGVTVETAPPCRRPPRCRGSTSLFGSAEIARWKVDCCITFTHHFVHLFGTASHAALSRSSPHSLTARLTLEFGAFRNTASCYLVQPFLTAKFGHSHGDTWSLNYYVQQYRKRLHIVPLSTSGLRDATRRCLSAISKLNSKGPMSDALSMRLSHAIFSSRHGGCHQRGARTSY</sequence>
<gene>
    <name evidence="1" type="ORF">EXIGLDRAFT_707215</name>
</gene>
<proteinExistence type="predicted"/>
<dbReference type="Proteomes" id="UP000077266">
    <property type="component" value="Unassembled WGS sequence"/>
</dbReference>
<dbReference type="InParanoid" id="A0A165JY93"/>
<accession>A0A165JY93</accession>
<organism evidence="1 2">
    <name type="scientific">Exidia glandulosa HHB12029</name>
    <dbReference type="NCBI Taxonomy" id="1314781"/>
    <lineage>
        <taxon>Eukaryota</taxon>
        <taxon>Fungi</taxon>
        <taxon>Dikarya</taxon>
        <taxon>Basidiomycota</taxon>
        <taxon>Agaricomycotina</taxon>
        <taxon>Agaricomycetes</taxon>
        <taxon>Auriculariales</taxon>
        <taxon>Exidiaceae</taxon>
        <taxon>Exidia</taxon>
    </lineage>
</organism>
<keyword evidence="2" id="KW-1185">Reference proteome</keyword>
<name>A0A165JY93_EXIGL</name>
<protein>
    <submittedName>
        <fullName evidence="1">Uncharacterized protein</fullName>
    </submittedName>
</protein>
<reference evidence="1 2" key="1">
    <citation type="journal article" date="2016" name="Mol. Biol. Evol.">
        <title>Comparative Genomics of Early-Diverging Mushroom-Forming Fungi Provides Insights into the Origins of Lignocellulose Decay Capabilities.</title>
        <authorList>
            <person name="Nagy L.G."/>
            <person name="Riley R."/>
            <person name="Tritt A."/>
            <person name="Adam C."/>
            <person name="Daum C."/>
            <person name="Floudas D."/>
            <person name="Sun H."/>
            <person name="Yadav J.S."/>
            <person name="Pangilinan J."/>
            <person name="Larsson K.H."/>
            <person name="Matsuura K."/>
            <person name="Barry K."/>
            <person name="Labutti K."/>
            <person name="Kuo R."/>
            <person name="Ohm R.A."/>
            <person name="Bhattacharya S.S."/>
            <person name="Shirouzu T."/>
            <person name="Yoshinaga Y."/>
            <person name="Martin F.M."/>
            <person name="Grigoriev I.V."/>
            <person name="Hibbett D.S."/>
        </authorList>
    </citation>
    <scope>NUCLEOTIDE SEQUENCE [LARGE SCALE GENOMIC DNA]</scope>
    <source>
        <strain evidence="1 2">HHB12029</strain>
    </source>
</reference>
<dbReference type="AlphaFoldDB" id="A0A165JY93"/>
<evidence type="ECO:0000313" key="1">
    <source>
        <dbReference type="EMBL" id="KZV95514.1"/>
    </source>
</evidence>
<evidence type="ECO:0000313" key="2">
    <source>
        <dbReference type="Proteomes" id="UP000077266"/>
    </source>
</evidence>
<dbReference type="EMBL" id="KV425956">
    <property type="protein sequence ID" value="KZV95514.1"/>
    <property type="molecule type" value="Genomic_DNA"/>
</dbReference>